<organism evidence="2 3">
    <name type="scientific">Sphingomonas aliaeris</name>
    <dbReference type="NCBI Taxonomy" id="2759526"/>
    <lineage>
        <taxon>Bacteria</taxon>
        <taxon>Pseudomonadati</taxon>
        <taxon>Pseudomonadota</taxon>
        <taxon>Alphaproteobacteria</taxon>
        <taxon>Sphingomonadales</taxon>
        <taxon>Sphingomonadaceae</taxon>
        <taxon>Sphingomonas</taxon>
    </lineage>
</organism>
<keyword evidence="3" id="KW-1185">Reference proteome</keyword>
<dbReference type="AlphaFoldDB" id="A0A974S3W2"/>
<dbReference type="Proteomes" id="UP000595894">
    <property type="component" value="Chromosome"/>
</dbReference>
<protein>
    <submittedName>
        <fullName evidence="2">DUF885 family protein</fullName>
    </submittedName>
</protein>
<dbReference type="InterPro" id="IPR006311">
    <property type="entry name" value="TAT_signal"/>
</dbReference>
<dbReference type="PANTHER" id="PTHR33361">
    <property type="entry name" value="GLR0591 PROTEIN"/>
    <property type="match status" value="1"/>
</dbReference>
<gene>
    <name evidence="2" type="ORF">H5J25_13295</name>
</gene>
<feature type="signal peptide" evidence="1">
    <location>
        <begin position="1"/>
        <end position="23"/>
    </location>
</feature>
<dbReference type="EMBL" id="CP061035">
    <property type="protein sequence ID" value="QQV76435.1"/>
    <property type="molecule type" value="Genomic_DNA"/>
</dbReference>
<evidence type="ECO:0000313" key="3">
    <source>
        <dbReference type="Proteomes" id="UP000595894"/>
    </source>
</evidence>
<sequence length="401" mass="43880">MIVTRRSVLAGAGAVILSSGARAQLGADAALRPLLDAAATTDAPADMVDRLSRIDPASLSPSARADLITALSGLRIDVQLADRFPNGAAMSAGRYRLLLRRITSDDADPGAVMRRLAAERRALTDRADRLMKRLGRATGTVGARYSAMWSDPAWLYSDDDAGRDRAVAEMNRTLAAARLQALRDYPGIPAYCFDVSVRRMSAADEAAGRGGYRDLPTATMAGAYVVDLKHIRRRPGWTLPSVVRHETLPGHMIQLPIEGSAAPHPLRLRYAPGFAEGWANHAERIALVQGVYASDPMAELGCLHWLLFRVNRALVDLHIHLSGWSRADAVRRLVEWQGEPAYFAPFDVDIDRIVKDPGARVAEAVAWFALDDLWLQKGGWDALQPPPFGRVRNDRLANWMG</sequence>
<dbReference type="InterPro" id="IPR010281">
    <property type="entry name" value="DUF885"/>
</dbReference>
<dbReference type="PANTHER" id="PTHR33361:SF2">
    <property type="entry name" value="DUF885 DOMAIN-CONTAINING PROTEIN"/>
    <property type="match status" value="1"/>
</dbReference>
<dbReference type="Pfam" id="PF05960">
    <property type="entry name" value="DUF885"/>
    <property type="match status" value="1"/>
</dbReference>
<reference evidence="3" key="1">
    <citation type="submission" date="2020-09" db="EMBL/GenBank/DDBJ databases">
        <title>Sphingomonas sp., a new species isolated from pork steak.</title>
        <authorList>
            <person name="Heidler von Heilborn D."/>
        </authorList>
    </citation>
    <scope>NUCLEOTIDE SEQUENCE [LARGE SCALE GENOMIC DNA]</scope>
</reference>
<proteinExistence type="predicted"/>
<evidence type="ECO:0000256" key="1">
    <source>
        <dbReference type="SAM" id="SignalP"/>
    </source>
</evidence>
<dbReference type="RefSeq" id="WP_202091726.1">
    <property type="nucleotide sequence ID" value="NZ_CP061035.1"/>
</dbReference>
<dbReference type="KEGG" id="sari:H5J25_13295"/>
<accession>A0A974S3W2</accession>
<evidence type="ECO:0000313" key="2">
    <source>
        <dbReference type="EMBL" id="QQV76435.1"/>
    </source>
</evidence>
<keyword evidence="1" id="KW-0732">Signal</keyword>
<dbReference type="PROSITE" id="PS51318">
    <property type="entry name" value="TAT"/>
    <property type="match status" value="1"/>
</dbReference>
<name>A0A974S3W2_9SPHN</name>
<feature type="chain" id="PRO_5037399427" evidence="1">
    <location>
        <begin position="24"/>
        <end position="401"/>
    </location>
</feature>